<protein>
    <submittedName>
        <fullName evidence="1">Uncharacterized protein</fullName>
    </submittedName>
</protein>
<dbReference type="EMBL" id="LR796390">
    <property type="protein sequence ID" value="CAB4141593.1"/>
    <property type="molecule type" value="Genomic_DNA"/>
</dbReference>
<organism evidence="1">
    <name type="scientific">uncultured Caudovirales phage</name>
    <dbReference type="NCBI Taxonomy" id="2100421"/>
    <lineage>
        <taxon>Viruses</taxon>
        <taxon>Duplodnaviria</taxon>
        <taxon>Heunggongvirae</taxon>
        <taxon>Uroviricota</taxon>
        <taxon>Caudoviricetes</taxon>
        <taxon>Peduoviridae</taxon>
        <taxon>Maltschvirus</taxon>
        <taxon>Maltschvirus maltsch</taxon>
    </lineage>
</organism>
<proteinExistence type="predicted"/>
<evidence type="ECO:0000313" key="1">
    <source>
        <dbReference type="EMBL" id="CAB4141593.1"/>
    </source>
</evidence>
<gene>
    <name evidence="1" type="ORF">UFOVP415_38</name>
</gene>
<sequence length="54" mass="6341">MKKDALTVFMEGIDEWIKINCYLGFVWVGFQVLQFLPIEIAERVIEAFLEYIGI</sequence>
<reference evidence="1" key="1">
    <citation type="submission" date="2020-04" db="EMBL/GenBank/DDBJ databases">
        <authorList>
            <person name="Chiriac C."/>
            <person name="Salcher M."/>
            <person name="Ghai R."/>
            <person name="Kavagutti S V."/>
        </authorList>
    </citation>
    <scope>NUCLEOTIDE SEQUENCE</scope>
</reference>
<name>A0A6J5M8B5_9CAUD</name>
<accession>A0A6J5M8B5</accession>